<reference evidence="1" key="1">
    <citation type="submission" date="2016-04" db="EMBL/GenBank/DDBJ databases">
        <authorList>
            <person name="Evans L.H."/>
            <person name="Alamgir A."/>
            <person name="Owens N."/>
            <person name="Weber N.D."/>
            <person name="Virtaneva K."/>
            <person name="Barbian K."/>
            <person name="Babar A."/>
            <person name="Rosenke K."/>
        </authorList>
    </citation>
    <scope>NUCLEOTIDE SEQUENCE</scope>
    <source>
        <strain evidence="1">86-1</strain>
    </source>
</reference>
<evidence type="ECO:0000313" key="1">
    <source>
        <dbReference type="EMBL" id="SBV98777.1"/>
    </source>
</evidence>
<organism evidence="1">
    <name type="scientific">uncultured Dysgonomonas sp</name>
    <dbReference type="NCBI Taxonomy" id="206096"/>
    <lineage>
        <taxon>Bacteria</taxon>
        <taxon>Pseudomonadati</taxon>
        <taxon>Bacteroidota</taxon>
        <taxon>Bacteroidia</taxon>
        <taxon>Bacteroidales</taxon>
        <taxon>Dysgonomonadaceae</taxon>
        <taxon>Dysgonomonas</taxon>
        <taxon>environmental samples</taxon>
    </lineage>
</organism>
<proteinExistence type="predicted"/>
<dbReference type="RefSeq" id="WP_194224120.1">
    <property type="nucleotide sequence ID" value="NZ_LT599032.1"/>
</dbReference>
<name>A0A212JH80_9BACT</name>
<protein>
    <submittedName>
        <fullName evidence="1">Uncharacterized protein</fullName>
    </submittedName>
</protein>
<sequence length="170" mass="20176">MGVTIHYEGKLKSANDFNDVIEIIQEFSEFNNMSYSVFEESKKLLKRVKDEQEWDYVSSVKGIRLQPHENTDPLIFEFDENYYIQDYCKTQFADIDIHIKIISVLRKIAPHFEDLIVIDEGEYWDTSDKEYLQQLIDDCFDKINEVKSQNINMEGPFRIKSGRIIDLMEN</sequence>
<gene>
    <name evidence="1" type="ORF">KL86DYS1_12263</name>
</gene>
<dbReference type="AlphaFoldDB" id="A0A212JH80"/>
<accession>A0A212JH80</accession>
<dbReference type="EMBL" id="FLUM01000001">
    <property type="protein sequence ID" value="SBV98777.1"/>
    <property type="molecule type" value="Genomic_DNA"/>
</dbReference>